<feature type="transmembrane region" description="Helical" evidence="5">
    <location>
        <begin position="71"/>
        <end position="91"/>
    </location>
</feature>
<comment type="subcellular location">
    <subcellularLocation>
        <location evidence="1">Membrane</location>
        <topology evidence="1">Multi-pass membrane protein</topology>
    </subcellularLocation>
</comment>
<gene>
    <name evidence="6" type="ORF">E5161_06890</name>
</gene>
<comment type="caution">
    <text evidence="6">The sequence shown here is derived from an EMBL/GenBank/DDBJ whole genome shotgun (WGS) entry which is preliminary data.</text>
</comment>
<accession>A0A4U0FCQ9</accession>
<dbReference type="AlphaFoldDB" id="A0A4U0FCQ9"/>
<evidence type="ECO:0000256" key="1">
    <source>
        <dbReference type="ARBA" id="ARBA00004141"/>
    </source>
</evidence>
<dbReference type="InterPro" id="IPR032808">
    <property type="entry name" value="DoxX"/>
</dbReference>
<feature type="transmembrane region" description="Helical" evidence="5">
    <location>
        <begin position="43"/>
        <end position="64"/>
    </location>
</feature>
<dbReference type="Proteomes" id="UP000309673">
    <property type="component" value="Unassembled WGS sequence"/>
</dbReference>
<keyword evidence="2 5" id="KW-0812">Transmembrane</keyword>
<sequence>MKWTVRILQGLLVLDFLFAGASKLFSASDQIREMFTDKLGTPVALIYTVGVFETLAALILIAGFRSQKAAAASLIVMIAIMIGATVTNLAAGRVADAAFPLVTLVFVVVLLYLKRDALKSLRLTSVF</sequence>
<keyword evidence="7" id="KW-1185">Reference proteome</keyword>
<evidence type="ECO:0000313" key="6">
    <source>
        <dbReference type="EMBL" id="TJY42575.1"/>
    </source>
</evidence>
<organism evidence="6 7">
    <name type="scientific">Cohnella pontilimi</name>
    <dbReference type="NCBI Taxonomy" id="2564100"/>
    <lineage>
        <taxon>Bacteria</taxon>
        <taxon>Bacillati</taxon>
        <taxon>Bacillota</taxon>
        <taxon>Bacilli</taxon>
        <taxon>Bacillales</taxon>
        <taxon>Paenibacillaceae</taxon>
        <taxon>Cohnella</taxon>
    </lineage>
</organism>
<evidence type="ECO:0000256" key="3">
    <source>
        <dbReference type="ARBA" id="ARBA00022989"/>
    </source>
</evidence>
<protein>
    <submittedName>
        <fullName evidence="6">DoxX family membrane protein</fullName>
    </submittedName>
</protein>
<dbReference type="Pfam" id="PF13564">
    <property type="entry name" value="DoxX_2"/>
    <property type="match status" value="1"/>
</dbReference>
<feature type="transmembrane region" description="Helical" evidence="5">
    <location>
        <begin position="97"/>
        <end position="113"/>
    </location>
</feature>
<evidence type="ECO:0000256" key="2">
    <source>
        <dbReference type="ARBA" id="ARBA00022692"/>
    </source>
</evidence>
<keyword evidence="3 5" id="KW-1133">Transmembrane helix</keyword>
<evidence type="ECO:0000313" key="7">
    <source>
        <dbReference type="Proteomes" id="UP000309673"/>
    </source>
</evidence>
<dbReference type="OrthoDB" id="2455901at2"/>
<reference evidence="6 7" key="1">
    <citation type="submission" date="2019-04" db="EMBL/GenBank/DDBJ databases">
        <title>Cohnella sp. nov., isolated from soil.</title>
        <authorList>
            <person name="Kim W."/>
        </authorList>
    </citation>
    <scope>NUCLEOTIDE SEQUENCE [LARGE SCALE GENOMIC DNA]</scope>
    <source>
        <strain evidence="6 7">CAU 1483</strain>
    </source>
</reference>
<dbReference type="EMBL" id="SUPK01000003">
    <property type="protein sequence ID" value="TJY42575.1"/>
    <property type="molecule type" value="Genomic_DNA"/>
</dbReference>
<keyword evidence="4 5" id="KW-0472">Membrane</keyword>
<dbReference type="GO" id="GO:0016020">
    <property type="term" value="C:membrane"/>
    <property type="evidence" value="ECO:0007669"/>
    <property type="project" value="UniProtKB-SubCell"/>
</dbReference>
<evidence type="ECO:0000256" key="4">
    <source>
        <dbReference type="ARBA" id="ARBA00023136"/>
    </source>
</evidence>
<evidence type="ECO:0000256" key="5">
    <source>
        <dbReference type="SAM" id="Phobius"/>
    </source>
</evidence>
<proteinExistence type="predicted"/>
<name>A0A4U0FCQ9_9BACL</name>
<dbReference type="RefSeq" id="WP_136776994.1">
    <property type="nucleotide sequence ID" value="NZ_SUPK01000003.1"/>
</dbReference>